<accession>A0ABW4ZAK7</accession>
<reference evidence="7" key="1">
    <citation type="journal article" date="2019" name="Int. J. Syst. Evol. Microbiol.">
        <title>The Global Catalogue of Microorganisms (GCM) 10K type strain sequencing project: providing services to taxonomists for standard genome sequencing and annotation.</title>
        <authorList>
            <consortium name="The Broad Institute Genomics Platform"/>
            <consortium name="The Broad Institute Genome Sequencing Center for Infectious Disease"/>
            <person name="Wu L."/>
            <person name="Ma J."/>
        </authorList>
    </citation>
    <scope>NUCLEOTIDE SEQUENCE [LARGE SCALE GENOMIC DNA]</scope>
    <source>
        <strain evidence="7">CCUG 57942</strain>
    </source>
</reference>
<dbReference type="Proteomes" id="UP001597389">
    <property type="component" value="Unassembled WGS sequence"/>
</dbReference>
<evidence type="ECO:0000313" key="7">
    <source>
        <dbReference type="Proteomes" id="UP001597389"/>
    </source>
</evidence>
<keyword evidence="2" id="KW-0805">Transcription regulation</keyword>
<organism evidence="6 7">
    <name type="scientific">Rubritalea tangerina</name>
    <dbReference type="NCBI Taxonomy" id="430798"/>
    <lineage>
        <taxon>Bacteria</taxon>
        <taxon>Pseudomonadati</taxon>
        <taxon>Verrucomicrobiota</taxon>
        <taxon>Verrucomicrobiia</taxon>
        <taxon>Verrucomicrobiales</taxon>
        <taxon>Rubritaleaceae</taxon>
        <taxon>Rubritalea</taxon>
    </lineage>
</organism>
<dbReference type="InterPro" id="IPR014284">
    <property type="entry name" value="RNA_pol_sigma-70_dom"/>
</dbReference>
<dbReference type="InterPro" id="IPR007627">
    <property type="entry name" value="RNA_pol_sigma70_r2"/>
</dbReference>
<dbReference type="Gene3D" id="1.10.10.10">
    <property type="entry name" value="Winged helix-like DNA-binding domain superfamily/Winged helix DNA-binding domain"/>
    <property type="match status" value="1"/>
</dbReference>
<proteinExistence type="inferred from homology"/>
<keyword evidence="3" id="KW-0731">Sigma factor</keyword>
<name>A0ABW4ZAK7_9BACT</name>
<sequence length="203" mass="23620">MERELQNESEVVPTSLGRYLDERGLEALDEGDKVRRYTEFYLRTRPALKAYLYAFLAGNDAAIEDCIQETGLVVWNKWDESWDLDAFQKYAFVTGKYKALSWLKKHKPAKKVYLSPALVERLADKSSELERDARLDSLQQCMDQLSPQNREILEARYESEGSKALRNLAEKMERSVDAIYKQLERLRSSLKDCVSRKSKLQQP</sequence>
<evidence type="ECO:0000256" key="3">
    <source>
        <dbReference type="ARBA" id="ARBA00023082"/>
    </source>
</evidence>
<feature type="domain" description="RNA polymerase sigma-70 region 2" evidence="5">
    <location>
        <begin position="41"/>
        <end position="107"/>
    </location>
</feature>
<keyword evidence="4" id="KW-0804">Transcription</keyword>
<dbReference type="PANTHER" id="PTHR43133">
    <property type="entry name" value="RNA POLYMERASE ECF-TYPE SIGMA FACTO"/>
    <property type="match status" value="1"/>
</dbReference>
<dbReference type="PANTHER" id="PTHR43133:SF51">
    <property type="entry name" value="RNA POLYMERASE SIGMA FACTOR"/>
    <property type="match status" value="1"/>
</dbReference>
<gene>
    <name evidence="6" type="ORF">ACFSW8_07300</name>
</gene>
<evidence type="ECO:0000256" key="2">
    <source>
        <dbReference type="ARBA" id="ARBA00023015"/>
    </source>
</evidence>
<evidence type="ECO:0000259" key="5">
    <source>
        <dbReference type="Pfam" id="PF04542"/>
    </source>
</evidence>
<keyword evidence="7" id="KW-1185">Reference proteome</keyword>
<dbReference type="InterPro" id="IPR013325">
    <property type="entry name" value="RNA_pol_sigma_r2"/>
</dbReference>
<protein>
    <submittedName>
        <fullName evidence="6">Sigma-70 family RNA polymerase sigma factor</fullName>
    </submittedName>
</protein>
<comment type="similarity">
    <text evidence="1">Belongs to the sigma-70 factor family. ECF subfamily.</text>
</comment>
<dbReference type="NCBIfam" id="TIGR02937">
    <property type="entry name" value="sigma70-ECF"/>
    <property type="match status" value="1"/>
</dbReference>
<evidence type="ECO:0000256" key="4">
    <source>
        <dbReference type="ARBA" id="ARBA00023163"/>
    </source>
</evidence>
<dbReference type="InterPro" id="IPR039425">
    <property type="entry name" value="RNA_pol_sigma-70-like"/>
</dbReference>
<dbReference type="InterPro" id="IPR013324">
    <property type="entry name" value="RNA_pol_sigma_r3/r4-like"/>
</dbReference>
<dbReference type="SUPFAM" id="SSF88659">
    <property type="entry name" value="Sigma3 and sigma4 domains of RNA polymerase sigma factors"/>
    <property type="match status" value="1"/>
</dbReference>
<dbReference type="RefSeq" id="WP_377090893.1">
    <property type="nucleotide sequence ID" value="NZ_JBHSJL010000014.1"/>
</dbReference>
<comment type="caution">
    <text evidence="6">The sequence shown here is derived from an EMBL/GenBank/DDBJ whole genome shotgun (WGS) entry which is preliminary data.</text>
</comment>
<evidence type="ECO:0000313" key="6">
    <source>
        <dbReference type="EMBL" id="MFD2158697.1"/>
    </source>
</evidence>
<evidence type="ECO:0000256" key="1">
    <source>
        <dbReference type="ARBA" id="ARBA00010641"/>
    </source>
</evidence>
<dbReference type="Gene3D" id="1.10.1740.10">
    <property type="match status" value="1"/>
</dbReference>
<dbReference type="EMBL" id="JBHUJB010000031">
    <property type="protein sequence ID" value="MFD2158697.1"/>
    <property type="molecule type" value="Genomic_DNA"/>
</dbReference>
<dbReference type="Pfam" id="PF04542">
    <property type="entry name" value="Sigma70_r2"/>
    <property type="match status" value="1"/>
</dbReference>
<dbReference type="InterPro" id="IPR036388">
    <property type="entry name" value="WH-like_DNA-bd_sf"/>
</dbReference>
<dbReference type="SUPFAM" id="SSF88946">
    <property type="entry name" value="Sigma2 domain of RNA polymerase sigma factors"/>
    <property type="match status" value="1"/>
</dbReference>